<gene>
    <name evidence="2" type="ORF">LWI29_037228</name>
</gene>
<dbReference type="EMBL" id="JAUESC010000004">
    <property type="protein sequence ID" value="KAK0598706.1"/>
    <property type="molecule type" value="Genomic_DNA"/>
</dbReference>
<dbReference type="PANTHER" id="PTHR47723:SF22">
    <property type="entry name" value="RNASE H TYPE-1 DOMAIN-CONTAINING PROTEIN"/>
    <property type="match status" value="1"/>
</dbReference>
<dbReference type="InterPro" id="IPR053151">
    <property type="entry name" value="RNase_H-like"/>
</dbReference>
<dbReference type="InterPro" id="IPR036397">
    <property type="entry name" value="RNaseH_sf"/>
</dbReference>
<dbReference type="InterPro" id="IPR026960">
    <property type="entry name" value="RVT-Znf"/>
</dbReference>
<dbReference type="Proteomes" id="UP001168877">
    <property type="component" value="Unassembled WGS sequence"/>
</dbReference>
<dbReference type="GO" id="GO:0003676">
    <property type="term" value="F:nucleic acid binding"/>
    <property type="evidence" value="ECO:0007669"/>
    <property type="project" value="InterPro"/>
</dbReference>
<organism evidence="2 3">
    <name type="scientific">Acer saccharum</name>
    <name type="common">Sugar maple</name>
    <dbReference type="NCBI Taxonomy" id="4024"/>
    <lineage>
        <taxon>Eukaryota</taxon>
        <taxon>Viridiplantae</taxon>
        <taxon>Streptophyta</taxon>
        <taxon>Embryophyta</taxon>
        <taxon>Tracheophyta</taxon>
        <taxon>Spermatophyta</taxon>
        <taxon>Magnoliopsida</taxon>
        <taxon>eudicotyledons</taxon>
        <taxon>Gunneridae</taxon>
        <taxon>Pentapetalae</taxon>
        <taxon>rosids</taxon>
        <taxon>malvids</taxon>
        <taxon>Sapindales</taxon>
        <taxon>Sapindaceae</taxon>
        <taxon>Hippocastanoideae</taxon>
        <taxon>Acereae</taxon>
        <taxon>Acer</taxon>
    </lineage>
</organism>
<sequence>MSVWQGICPPKIEIFMWQLLKGRIMVRDVMYQFGFQPGLNLSCPLCNRATETIDHLFIHCSWTWKLLSSCLNWWEVSQCPNNSLVNWFQSGFSLCPSSNCGRAWRSCFFSVLWSTWEARNQLVFKGKEANSVYYTDLAKFRVAWWYKHYGKGSSESITSILLNLKDVCIDQVLKKNHNSDNWIPPAVGALKFNVDGSARGKPGAAGVGGVLRDSNGNVLCKFSAHIGVQDSNAAEITAIHKACSLCVSNAALLGKDIVIVSDSKVAVSWVNNVSFGNLSLLRLRDLRDSLFLGHPW</sequence>
<reference evidence="2" key="1">
    <citation type="journal article" date="2022" name="Plant J.">
        <title>Strategies of tolerance reflected in two North American maple genomes.</title>
        <authorList>
            <person name="McEvoy S.L."/>
            <person name="Sezen U.U."/>
            <person name="Trouern-Trend A."/>
            <person name="McMahon S.M."/>
            <person name="Schaberg P.G."/>
            <person name="Yang J."/>
            <person name="Wegrzyn J.L."/>
            <person name="Swenson N.G."/>
        </authorList>
    </citation>
    <scope>NUCLEOTIDE SEQUENCE</scope>
    <source>
        <strain evidence="2">NS2018</strain>
    </source>
</reference>
<dbReference type="Pfam" id="PF13966">
    <property type="entry name" value="zf-RVT"/>
    <property type="match status" value="1"/>
</dbReference>
<dbReference type="AlphaFoldDB" id="A0AA39W1R5"/>
<dbReference type="InterPro" id="IPR012337">
    <property type="entry name" value="RNaseH-like_sf"/>
</dbReference>
<dbReference type="CDD" id="cd06222">
    <property type="entry name" value="RNase_H_like"/>
    <property type="match status" value="1"/>
</dbReference>
<accession>A0AA39W1R5</accession>
<dbReference type="InterPro" id="IPR044730">
    <property type="entry name" value="RNase_H-like_dom_plant"/>
</dbReference>
<comment type="caution">
    <text evidence="2">The sequence shown here is derived from an EMBL/GenBank/DDBJ whole genome shotgun (WGS) entry which is preliminary data.</text>
</comment>
<keyword evidence="3" id="KW-1185">Reference proteome</keyword>
<proteinExistence type="predicted"/>
<dbReference type="Gene3D" id="3.30.420.10">
    <property type="entry name" value="Ribonuclease H-like superfamily/Ribonuclease H"/>
    <property type="match status" value="1"/>
</dbReference>
<dbReference type="PANTHER" id="PTHR47723">
    <property type="entry name" value="OS05G0353850 PROTEIN"/>
    <property type="match status" value="1"/>
</dbReference>
<dbReference type="GO" id="GO:0004523">
    <property type="term" value="F:RNA-DNA hybrid ribonuclease activity"/>
    <property type="evidence" value="ECO:0007669"/>
    <property type="project" value="InterPro"/>
</dbReference>
<feature type="domain" description="RNase H type-1" evidence="1">
    <location>
        <begin position="186"/>
        <end position="296"/>
    </location>
</feature>
<protein>
    <recommendedName>
        <fullName evidence="1">RNase H type-1 domain-containing protein</fullName>
    </recommendedName>
</protein>
<evidence type="ECO:0000313" key="3">
    <source>
        <dbReference type="Proteomes" id="UP001168877"/>
    </source>
</evidence>
<dbReference type="SUPFAM" id="SSF53098">
    <property type="entry name" value="Ribonuclease H-like"/>
    <property type="match status" value="1"/>
</dbReference>
<dbReference type="PROSITE" id="PS50879">
    <property type="entry name" value="RNASE_H_1"/>
    <property type="match status" value="1"/>
</dbReference>
<dbReference type="InterPro" id="IPR002156">
    <property type="entry name" value="RNaseH_domain"/>
</dbReference>
<evidence type="ECO:0000259" key="1">
    <source>
        <dbReference type="PROSITE" id="PS50879"/>
    </source>
</evidence>
<dbReference type="Pfam" id="PF13456">
    <property type="entry name" value="RVT_3"/>
    <property type="match status" value="1"/>
</dbReference>
<name>A0AA39W1R5_ACESA</name>
<reference evidence="2" key="2">
    <citation type="submission" date="2023-06" db="EMBL/GenBank/DDBJ databases">
        <authorList>
            <person name="Swenson N.G."/>
            <person name="Wegrzyn J.L."/>
            <person name="Mcevoy S.L."/>
        </authorList>
    </citation>
    <scope>NUCLEOTIDE SEQUENCE</scope>
    <source>
        <strain evidence="2">NS2018</strain>
        <tissue evidence="2">Leaf</tissue>
    </source>
</reference>
<evidence type="ECO:0000313" key="2">
    <source>
        <dbReference type="EMBL" id="KAK0598706.1"/>
    </source>
</evidence>